<protein>
    <submittedName>
        <fullName evidence="3">PTS sugar transporter subunit IIB</fullName>
    </submittedName>
</protein>
<dbReference type="EMBL" id="SZPU01000006">
    <property type="protein sequence ID" value="TKI72422.1"/>
    <property type="molecule type" value="Genomic_DNA"/>
</dbReference>
<feature type="domain" description="PTS EIIB type-2" evidence="2">
    <location>
        <begin position="1"/>
        <end position="87"/>
    </location>
</feature>
<dbReference type="InterPro" id="IPR036095">
    <property type="entry name" value="PTS_EIIB-like_sf"/>
</dbReference>
<keyword evidence="1" id="KW-0808">Transferase</keyword>
<dbReference type="CDD" id="cd05563">
    <property type="entry name" value="PTS_IIB_ascorbate"/>
    <property type="match status" value="1"/>
</dbReference>
<comment type="caution">
    <text evidence="3">The sequence shown here is derived from an EMBL/GenBank/DDBJ whole genome shotgun (WGS) entry which is preliminary data.</text>
</comment>
<gene>
    <name evidence="3" type="ORF">FC756_01860</name>
</gene>
<organism evidence="3 4">
    <name type="scientific">Lysinibacillus mangiferihumi</name>
    <dbReference type="NCBI Taxonomy" id="1130819"/>
    <lineage>
        <taxon>Bacteria</taxon>
        <taxon>Bacillati</taxon>
        <taxon>Bacillota</taxon>
        <taxon>Bacilli</taxon>
        <taxon>Bacillales</taxon>
        <taxon>Bacillaceae</taxon>
        <taxon>Lysinibacillus</taxon>
    </lineage>
</organism>
<evidence type="ECO:0000313" key="3">
    <source>
        <dbReference type="EMBL" id="TKI72422.1"/>
    </source>
</evidence>
<dbReference type="Gene3D" id="3.40.50.2300">
    <property type="match status" value="1"/>
</dbReference>
<evidence type="ECO:0000313" key="4">
    <source>
        <dbReference type="Proteomes" id="UP000308744"/>
    </source>
</evidence>
<evidence type="ECO:0000259" key="2">
    <source>
        <dbReference type="PROSITE" id="PS51099"/>
    </source>
</evidence>
<dbReference type="SUPFAM" id="SSF52794">
    <property type="entry name" value="PTS system IIB component-like"/>
    <property type="match status" value="1"/>
</dbReference>
<dbReference type="GO" id="GO:0008982">
    <property type="term" value="F:protein-N(PI)-phosphohistidine-sugar phosphotransferase activity"/>
    <property type="evidence" value="ECO:0007669"/>
    <property type="project" value="InterPro"/>
</dbReference>
<dbReference type="InterPro" id="IPR013011">
    <property type="entry name" value="PTS_EIIB_2"/>
</dbReference>
<proteinExistence type="predicted"/>
<dbReference type="AlphaFoldDB" id="A0A4U2ZEY9"/>
<dbReference type="GO" id="GO:0009401">
    <property type="term" value="P:phosphoenolpyruvate-dependent sugar phosphotransferase system"/>
    <property type="evidence" value="ECO:0007669"/>
    <property type="project" value="InterPro"/>
</dbReference>
<dbReference type="RefSeq" id="WP_107897122.1">
    <property type="nucleotide sequence ID" value="NZ_PYWM01000031.1"/>
</dbReference>
<name>A0A4U2ZEY9_9BACI</name>
<keyword evidence="3" id="KW-0762">Sugar transport</keyword>
<dbReference type="Pfam" id="PF02302">
    <property type="entry name" value="PTS_IIB"/>
    <property type="match status" value="1"/>
</dbReference>
<dbReference type="PROSITE" id="PS51099">
    <property type="entry name" value="PTS_EIIB_TYPE_2"/>
    <property type="match status" value="1"/>
</dbReference>
<dbReference type="Proteomes" id="UP000308744">
    <property type="component" value="Unassembled WGS sequence"/>
</dbReference>
<reference evidence="3 4" key="1">
    <citation type="submission" date="2019-04" db="EMBL/GenBank/DDBJ databases">
        <title>Lysinibacillus genome sequencing.</title>
        <authorList>
            <person name="Dunlap C."/>
        </authorList>
    </citation>
    <scope>NUCLEOTIDE SEQUENCE [LARGE SCALE GENOMIC DNA]</scope>
    <source>
        <strain evidence="3 4">CCTCC AB 2010389</strain>
    </source>
</reference>
<evidence type="ECO:0000256" key="1">
    <source>
        <dbReference type="ARBA" id="ARBA00022679"/>
    </source>
</evidence>
<accession>A0A4U2ZEY9</accession>
<keyword evidence="3" id="KW-0813">Transport</keyword>
<dbReference type="InterPro" id="IPR003501">
    <property type="entry name" value="PTS_EIIB_2/3"/>
</dbReference>
<sequence length="87" mass="9402">MKILVVCGNGLGSSFMMELTIKKALLELSKEAEVTHTDLTSVTSEKADIYIGAGDIVDQLDNGVRKIVRVVNMMSIPEIKGKLAPLL</sequence>
<keyword evidence="4" id="KW-1185">Reference proteome</keyword>